<dbReference type="AlphaFoldDB" id="A0A4V2RID5"/>
<comment type="similarity">
    <text evidence="1">Belongs to the four-carbon acid sugar kinase family.</text>
</comment>
<dbReference type="Pfam" id="PF17042">
    <property type="entry name" value="NBD_C"/>
    <property type="match status" value="1"/>
</dbReference>
<dbReference type="GO" id="GO:0016301">
    <property type="term" value="F:kinase activity"/>
    <property type="evidence" value="ECO:0007669"/>
    <property type="project" value="UniProtKB-KW"/>
</dbReference>
<evidence type="ECO:0000313" key="10">
    <source>
        <dbReference type="Proteomes" id="UP000295351"/>
    </source>
</evidence>
<evidence type="ECO:0000256" key="2">
    <source>
        <dbReference type="ARBA" id="ARBA00022679"/>
    </source>
</evidence>
<dbReference type="InterPro" id="IPR010737">
    <property type="entry name" value="4-carb_acid_sugar_kinase_N"/>
</dbReference>
<keyword evidence="4" id="KW-0418">Kinase</keyword>
<dbReference type="Gene3D" id="3.40.50.10840">
    <property type="entry name" value="Putative sugar-binding, N-terminal domain"/>
    <property type="match status" value="1"/>
</dbReference>
<dbReference type="Gene3D" id="3.40.980.20">
    <property type="entry name" value="Four-carbon acid sugar kinase, nucleotide binding domain"/>
    <property type="match status" value="1"/>
</dbReference>
<sequence>MMRPLISYYGDDFTGSTDVMEALASNGVETVLFLKVPDADLLSRFAGARAFGLAGTSRSEAPDWMDVHLSEAFGWLKTLDAELCHYKVCSTFDSAPHVGNIGRAIEIGRAVFGAATVPLIVGAPQIRRYTAFGELFAAYQGRNYRIDRHPVMARHPVTPMDEANVLLHLSRQTKLSSALVDNVALLDAPEPEEADILLLDVLDRQTQAAAGSLLWNRLRPKSRFVCGSSGVEYALIPAWRKDGLLGEKPTFADAGPVDRIAVVSGSVSPTTERQIRHALVNGFDGVTLDPVALSRAENTATIAAAVEAGLTVLESGRSVVLYTALGPSADRGGELDSSVGARHRLSRALGRIQLELVARAGLLRAVVAGGDTSSHALGEMGIAALTLRMPLPQTPGSPLCMAHGGPADGLQIALKGGQVGGDNYFSMIRSGRI</sequence>
<name>A0A4V2RID5_SHIGR</name>
<keyword evidence="2" id="KW-0808">Transferase</keyword>
<dbReference type="EMBL" id="SLVX01000009">
    <property type="protein sequence ID" value="TCN43790.1"/>
    <property type="molecule type" value="Genomic_DNA"/>
</dbReference>
<accession>A0A4V2RID5</accession>
<keyword evidence="6" id="KW-0119">Carbohydrate metabolism</keyword>
<evidence type="ECO:0000259" key="7">
    <source>
        <dbReference type="Pfam" id="PF07005"/>
    </source>
</evidence>
<keyword evidence="5" id="KW-0067">ATP-binding</keyword>
<evidence type="ECO:0000256" key="5">
    <source>
        <dbReference type="ARBA" id="ARBA00022840"/>
    </source>
</evidence>
<dbReference type="Proteomes" id="UP000295351">
    <property type="component" value="Unassembled WGS sequence"/>
</dbReference>
<reference evidence="9 10" key="1">
    <citation type="submission" date="2019-03" db="EMBL/GenBank/DDBJ databases">
        <title>Genomic Encyclopedia of Type Strains, Phase IV (KMG-IV): sequencing the most valuable type-strain genomes for metagenomic binning, comparative biology and taxonomic classification.</title>
        <authorList>
            <person name="Goeker M."/>
        </authorList>
    </citation>
    <scope>NUCLEOTIDE SEQUENCE [LARGE SCALE GENOMIC DNA]</scope>
    <source>
        <strain evidence="9 10">DSM 18401</strain>
    </source>
</reference>
<dbReference type="InterPro" id="IPR037051">
    <property type="entry name" value="4-carb_acid_sugar_kinase_N_sf"/>
</dbReference>
<dbReference type="InterPro" id="IPR031475">
    <property type="entry name" value="NBD_C"/>
</dbReference>
<gene>
    <name evidence="9" type="ORF">EV665_109175</name>
</gene>
<evidence type="ECO:0000256" key="1">
    <source>
        <dbReference type="ARBA" id="ARBA00005715"/>
    </source>
</evidence>
<keyword evidence="10" id="KW-1185">Reference proteome</keyword>
<evidence type="ECO:0000313" key="9">
    <source>
        <dbReference type="EMBL" id="TCN43790.1"/>
    </source>
</evidence>
<evidence type="ECO:0000256" key="6">
    <source>
        <dbReference type="ARBA" id="ARBA00023277"/>
    </source>
</evidence>
<comment type="caution">
    <text evidence="9">The sequence shown here is derived from an EMBL/GenBank/DDBJ whole genome shotgun (WGS) entry which is preliminary data.</text>
</comment>
<feature type="domain" description="Four-carbon acid sugar kinase nucleotide binding" evidence="8">
    <location>
        <begin position="261"/>
        <end position="425"/>
    </location>
</feature>
<proteinExistence type="inferred from homology"/>
<dbReference type="SUPFAM" id="SSF142764">
    <property type="entry name" value="YgbK-like"/>
    <property type="match status" value="1"/>
</dbReference>
<keyword evidence="3" id="KW-0547">Nucleotide-binding</keyword>
<protein>
    <submittedName>
        <fullName evidence="9">Uncharacterized protein YgbK (DUF1537 family)</fullName>
    </submittedName>
</protein>
<evidence type="ECO:0000256" key="3">
    <source>
        <dbReference type="ARBA" id="ARBA00022741"/>
    </source>
</evidence>
<evidence type="ECO:0000256" key="4">
    <source>
        <dbReference type="ARBA" id="ARBA00022777"/>
    </source>
</evidence>
<dbReference type="GO" id="GO:0005524">
    <property type="term" value="F:ATP binding"/>
    <property type="evidence" value="ECO:0007669"/>
    <property type="project" value="UniProtKB-KW"/>
</dbReference>
<organism evidence="9 10">
    <name type="scientific">Shinella granuli</name>
    <dbReference type="NCBI Taxonomy" id="323621"/>
    <lineage>
        <taxon>Bacteria</taxon>
        <taxon>Pseudomonadati</taxon>
        <taxon>Pseudomonadota</taxon>
        <taxon>Alphaproteobacteria</taxon>
        <taxon>Hyphomicrobiales</taxon>
        <taxon>Rhizobiaceae</taxon>
        <taxon>Shinella</taxon>
    </lineage>
</organism>
<evidence type="ECO:0000259" key="8">
    <source>
        <dbReference type="Pfam" id="PF17042"/>
    </source>
</evidence>
<dbReference type="Pfam" id="PF07005">
    <property type="entry name" value="SBD_N"/>
    <property type="match status" value="1"/>
</dbReference>
<dbReference type="RefSeq" id="WP_133034937.1">
    <property type="nucleotide sequence ID" value="NZ_BAABEI010000004.1"/>
</dbReference>
<feature type="domain" description="Four-carbon acid sugar kinase N-terminal" evidence="7">
    <location>
        <begin position="7"/>
        <end position="235"/>
    </location>
</feature>
<dbReference type="InterPro" id="IPR042213">
    <property type="entry name" value="NBD_C_sf"/>
</dbReference>